<protein>
    <submittedName>
        <fullName evidence="2">ChaN family lipoprotein</fullName>
    </submittedName>
</protein>
<keyword evidence="2" id="KW-0449">Lipoprotein</keyword>
<dbReference type="InterPro" id="IPR007314">
    <property type="entry name" value="Cofac_haem-bd_dom"/>
</dbReference>
<evidence type="ECO:0000313" key="3">
    <source>
        <dbReference type="Proteomes" id="UP000317355"/>
    </source>
</evidence>
<evidence type="ECO:0000313" key="2">
    <source>
        <dbReference type="EMBL" id="TVT52954.1"/>
    </source>
</evidence>
<gene>
    <name evidence="2" type="ORF">FHK82_12680</name>
</gene>
<dbReference type="SUPFAM" id="SSF159501">
    <property type="entry name" value="EreA/ChaN-like"/>
    <property type="match status" value="1"/>
</dbReference>
<dbReference type="EMBL" id="VMRY01000062">
    <property type="protein sequence ID" value="TVT52954.1"/>
    <property type="molecule type" value="Genomic_DNA"/>
</dbReference>
<organism evidence="2 3">
    <name type="scientific">Sedimenticola thiotaurini</name>
    <dbReference type="NCBI Taxonomy" id="1543721"/>
    <lineage>
        <taxon>Bacteria</taxon>
        <taxon>Pseudomonadati</taxon>
        <taxon>Pseudomonadota</taxon>
        <taxon>Gammaproteobacteria</taxon>
        <taxon>Chromatiales</taxon>
        <taxon>Sedimenticolaceae</taxon>
        <taxon>Sedimenticola</taxon>
    </lineage>
</organism>
<dbReference type="Pfam" id="PF04187">
    <property type="entry name" value="Cofac_haem_bdg"/>
    <property type="match status" value="1"/>
</dbReference>
<dbReference type="PROSITE" id="PS51257">
    <property type="entry name" value="PROKAR_LIPOPROTEIN"/>
    <property type="match status" value="1"/>
</dbReference>
<feature type="non-terminal residue" evidence="2">
    <location>
        <position position="280"/>
    </location>
</feature>
<evidence type="ECO:0000259" key="1">
    <source>
        <dbReference type="Pfam" id="PF04187"/>
    </source>
</evidence>
<dbReference type="AlphaFoldDB" id="A0A558CW05"/>
<dbReference type="Proteomes" id="UP000317355">
    <property type="component" value="Unassembled WGS sequence"/>
</dbReference>
<dbReference type="Gene3D" id="3.40.50.11550">
    <property type="match status" value="1"/>
</dbReference>
<dbReference type="CDD" id="cd14727">
    <property type="entry name" value="ChanN-like"/>
    <property type="match status" value="1"/>
</dbReference>
<accession>A0A558CW05</accession>
<sequence length="280" mass="32167">MIMVIARYPFFLLIILSVMMLSACGNTVVHKGAPIDHYPKTTDGIIDPVEIATVFDLRQTTNIESLIPSLRDNRVVYIGETHDNYSHHNAQFEIIAALRAQGADLAIGMEMFQRPFQKYLDDYIAGTITEAEMLRKTEWYDRWVYDYRYYRPILNFAQEYGIPVIALNTPREITSQVSKQGIESLTDQQRSQIPADIDYSDAAYSERLRAIFRQHDEKAERNFERFKQVQLLWDEGMALRAADYLKEHPGKQLVVLAGSGHLMHGSGIPNRVKRRLPVAS</sequence>
<proteinExistence type="predicted"/>
<comment type="caution">
    <text evidence="2">The sequence shown here is derived from an EMBL/GenBank/DDBJ whole genome shotgun (WGS) entry which is preliminary data.</text>
</comment>
<feature type="domain" description="Haem-binding uptake Tiki superfamily ChaN" evidence="1">
    <location>
        <begin position="67"/>
        <end position="272"/>
    </location>
</feature>
<name>A0A558CW05_9GAMM</name>
<reference evidence="2 3" key="1">
    <citation type="submission" date="2019-07" db="EMBL/GenBank/DDBJ databases">
        <title>The pathways for chlorine oxyanion respiration interact through the shared metabolite chlorate.</title>
        <authorList>
            <person name="Barnum T.P."/>
            <person name="Cheng Y."/>
            <person name="Hill K.A."/>
            <person name="Lucas L.N."/>
            <person name="Carlson H.K."/>
            <person name="Coates J.D."/>
        </authorList>
    </citation>
    <scope>NUCLEOTIDE SEQUENCE [LARGE SCALE GENOMIC DNA]</scope>
    <source>
        <strain evidence="2">BK-3</strain>
    </source>
</reference>